<feature type="binding site" evidence="7">
    <location>
        <position position="190"/>
    </location>
    <ligand>
        <name>UDP-N-acetyl-alpha-D-muramoyl-L-alanyl-D-glutamate</name>
        <dbReference type="ChEBI" id="CHEBI:83900"/>
    </ligand>
</feature>
<dbReference type="GO" id="GO:0005737">
    <property type="term" value="C:cytoplasm"/>
    <property type="evidence" value="ECO:0007669"/>
    <property type="project" value="UniProtKB-SubCell"/>
</dbReference>
<feature type="modified residue" description="N6-carboxylysine" evidence="7">
    <location>
        <position position="230"/>
    </location>
</feature>
<dbReference type="InterPro" id="IPR035911">
    <property type="entry name" value="MurE/MurF_N"/>
</dbReference>
<feature type="domain" description="Mur ligase central" evidence="11">
    <location>
        <begin position="119"/>
        <end position="318"/>
    </location>
</feature>
<feature type="domain" description="Mur ligase C-terminal" evidence="10">
    <location>
        <begin position="341"/>
        <end position="469"/>
    </location>
</feature>
<organism evidence="12 13">
    <name type="scientific">Gordonia rubripertincta</name>
    <name type="common">Rhodococcus corallinus</name>
    <dbReference type="NCBI Taxonomy" id="36822"/>
    <lineage>
        <taxon>Bacteria</taxon>
        <taxon>Bacillati</taxon>
        <taxon>Actinomycetota</taxon>
        <taxon>Actinomycetes</taxon>
        <taxon>Mycobacteriales</taxon>
        <taxon>Gordoniaceae</taxon>
        <taxon>Gordonia</taxon>
    </lineage>
</organism>
<evidence type="ECO:0000256" key="5">
    <source>
        <dbReference type="ARBA" id="ARBA00023306"/>
    </source>
</evidence>
<dbReference type="GO" id="GO:0000287">
    <property type="term" value="F:magnesium ion binding"/>
    <property type="evidence" value="ECO:0007669"/>
    <property type="project" value="UniProtKB-UniRule"/>
</dbReference>
<feature type="binding site" evidence="7">
    <location>
        <begin position="121"/>
        <end position="127"/>
    </location>
    <ligand>
        <name>ATP</name>
        <dbReference type="ChEBI" id="CHEBI:30616"/>
    </ligand>
</feature>
<dbReference type="GO" id="GO:0009252">
    <property type="term" value="P:peptidoglycan biosynthetic process"/>
    <property type="evidence" value="ECO:0007669"/>
    <property type="project" value="UniProtKB-UniRule"/>
</dbReference>
<keyword evidence="7" id="KW-0963">Cytoplasm</keyword>
<evidence type="ECO:0000256" key="3">
    <source>
        <dbReference type="ARBA" id="ARBA00022960"/>
    </source>
</evidence>
<evidence type="ECO:0000256" key="7">
    <source>
        <dbReference type="HAMAP-Rule" id="MF_00208"/>
    </source>
</evidence>
<evidence type="ECO:0000256" key="8">
    <source>
        <dbReference type="RuleBase" id="RU004135"/>
    </source>
</evidence>
<keyword evidence="2 7" id="KW-0132">Cell division</keyword>
<name>A0AAW4G029_GORRU</name>
<dbReference type="GO" id="GO:0016881">
    <property type="term" value="F:acid-amino acid ligase activity"/>
    <property type="evidence" value="ECO:0007669"/>
    <property type="project" value="UniProtKB-UniRule"/>
</dbReference>
<evidence type="ECO:0000256" key="6">
    <source>
        <dbReference type="ARBA" id="ARBA00023316"/>
    </source>
</evidence>
<evidence type="ECO:0000313" key="13">
    <source>
        <dbReference type="Proteomes" id="UP001195196"/>
    </source>
</evidence>
<comment type="cofactor">
    <cofactor evidence="7">
        <name>Mg(2+)</name>
        <dbReference type="ChEBI" id="CHEBI:18420"/>
    </cofactor>
</comment>
<dbReference type="PANTHER" id="PTHR23135">
    <property type="entry name" value="MUR LIGASE FAMILY MEMBER"/>
    <property type="match status" value="1"/>
</dbReference>
<keyword evidence="7 12" id="KW-0436">Ligase</keyword>
<dbReference type="AlphaFoldDB" id="A0AAW4G029"/>
<comment type="PTM">
    <text evidence="7">Carboxylation is probably crucial for Mg(2+) binding and, consequently, for the gamma-phosphate positioning of ATP.</text>
</comment>
<keyword evidence="7" id="KW-0067">ATP-binding</keyword>
<comment type="caution">
    <text evidence="7">Lacks conserved residue(s) required for the propagation of feature annotation.</text>
</comment>
<sequence length="501" mass="53350">MTLPIRVSPESGMTVDRLAEYLGTPIVGDPHAGYRMVRDLVDDSRTVRPGDAYLAIPGSRWHGLDFEHEVAAAGAVLAISDRPSSVLPTLIIDEPRKAMGPLASWFHDEPSRDLRVFGVTGTNGKTSTTHFIDAALTAAGESAGLISGARIRGPGYDLVPTRTTPEAPMLQRTLATFRRHGVTGCAMEVSSHAVDQHRVDGTAFRVMAFANLSDDHLDYHGSMETYFATKACMFTVDRTQIAAISIDDDWGARLAAGTALETWTCSAQDAAADVYATDIRCGDTGTRFTAHTPYGVVDIRLHTLGPHQVANALLALTSVVADGVGVAAAAEGISSVTGVAGRCEPVHAGQSFVAIVDYMHNTAGQHALLPYLKSLASGRLILVVGATGGRDPGKRRPLGQVAAQHSDVVIVTDESPEDEDPDPIRTEVLRGARLGDSAVVVEEPDRRAALTRAVSMAGPDDIVVVTGRGSDTFRRYGPHTSFFDDQAELRRAIVKSLDTQP</sequence>
<evidence type="ECO:0000259" key="9">
    <source>
        <dbReference type="Pfam" id="PF01225"/>
    </source>
</evidence>
<reference evidence="12" key="1">
    <citation type="submission" date="2021-02" db="EMBL/GenBank/DDBJ databases">
        <title>Taxonomy, biology and ecology of Rhodococcus bacteria occurring in California pistachio and other woody hosts as revealed by genome sequence analyses.</title>
        <authorList>
            <person name="Riely B."/>
            <person name="Gai Y."/>
        </authorList>
    </citation>
    <scope>NUCLEOTIDE SEQUENCE</scope>
    <source>
        <strain evidence="12">BP-295</strain>
    </source>
</reference>
<dbReference type="Gene3D" id="3.40.1390.10">
    <property type="entry name" value="MurE/MurF, N-terminal domain"/>
    <property type="match status" value="1"/>
</dbReference>
<keyword evidence="7" id="KW-0547">Nucleotide-binding</keyword>
<feature type="binding site" evidence="7">
    <location>
        <begin position="163"/>
        <end position="164"/>
    </location>
    <ligand>
        <name>UDP-N-acetyl-alpha-D-muramoyl-L-alanyl-D-glutamate</name>
        <dbReference type="ChEBI" id="CHEBI:83900"/>
    </ligand>
</feature>
<keyword evidence="4 7" id="KW-0573">Peptidoglycan synthesis</keyword>
<keyword evidence="6 7" id="KW-0961">Cell wall biogenesis/degradation</keyword>
<dbReference type="SUPFAM" id="SSF63418">
    <property type="entry name" value="MurE/MurF N-terminal domain"/>
    <property type="match status" value="1"/>
</dbReference>
<dbReference type="SUPFAM" id="SSF53623">
    <property type="entry name" value="MurD-like peptide ligases, catalytic domain"/>
    <property type="match status" value="1"/>
</dbReference>
<feature type="binding site" evidence="7">
    <location>
        <position position="44"/>
    </location>
    <ligand>
        <name>UDP-N-acetyl-alpha-D-muramoyl-L-alanyl-D-glutamate</name>
        <dbReference type="ChEBI" id="CHEBI:83900"/>
    </ligand>
</feature>
<dbReference type="Proteomes" id="UP001195196">
    <property type="component" value="Unassembled WGS sequence"/>
</dbReference>
<dbReference type="Gene3D" id="3.90.190.20">
    <property type="entry name" value="Mur ligase, C-terminal domain"/>
    <property type="match status" value="1"/>
</dbReference>
<dbReference type="EC" id="6.3.2.-" evidence="7"/>
<protein>
    <recommendedName>
        <fullName evidence="7">UDP-N-acetylmuramyl-tripeptide synthetase</fullName>
        <ecNumber evidence="7">6.3.2.-</ecNumber>
    </recommendedName>
    <alternativeName>
        <fullName evidence="7">UDP-MurNAc-tripeptide synthetase</fullName>
    </alternativeName>
</protein>
<dbReference type="Pfam" id="PF08245">
    <property type="entry name" value="Mur_ligase_M"/>
    <property type="match status" value="1"/>
</dbReference>
<evidence type="ECO:0000256" key="4">
    <source>
        <dbReference type="ARBA" id="ARBA00022984"/>
    </source>
</evidence>
<dbReference type="GO" id="GO:0008360">
    <property type="term" value="P:regulation of cell shape"/>
    <property type="evidence" value="ECO:0007669"/>
    <property type="project" value="UniProtKB-KW"/>
</dbReference>
<keyword evidence="7" id="KW-0460">Magnesium</keyword>
<dbReference type="InterPro" id="IPR000713">
    <property type="entry name" value="Mur_ligase_N"/>
</dbReference>
<keyword evidence="5 7" id="KW-0131">Cell cycle</keyword>
<dbReference type="Pfam" id="PF01225">
    <property type="entry name" value="Mur_ligase"/>
    <property type="match status" value="1"/>
</dbReference>
<dbReference type="HAMAP" id="MF_00208">
    <property type="entry name" value="MurE"/>
    <property type="match status" value="1"/>
</dbReference>
<evidence type="ECO:0000313" key="12">
    <source>
        <dbReference type="EMBL" id="MBM7276618.1"/>
    </source>
</evidence>
<dbReference type="Pfam" id="PF02875">
    <property type="entry name" value="Mur_ligase_C"/>
    <property type="match status" value="1"/>
</dbReference>
<proteinExistence type="inferred from homology"/>
<feature type="binding site" evidence="7">
    <location>
        <position position="198"/>
    </location>
    <ligand>
        <name>UDP-N-acetyl-alpha-D-muramoyl-L-alanyl-D-glutamate</name>
        <dbReference type="ChEBI" id="CHEBI:83900"/>
    </ligand>
</feature>
<comment type="caution">
    <text evidence="12">The sequence shown here is derived from an EMBL/GenBank/DDBJ whole genome shotgun (WGS) entry which is preliminary data.</text>
</comment>
<dbReference type="GO" id="GO:0071555">
    <property type="term" value="P:cell wall organization"/>
    <property type="evidence" value="ECO:0007669"/>
    <property type="project" value="UniProtKB-KW"/>
</dbReference>
<feature type="binding site" evidence="7">
    <location>
        <position position="196"/>
    </location>
    <ligand>
        <name>UDP-N-acetyl-alpha-D-muramoyl-L-alanyl-D-glutamate</name>
        <dbReference type="ChEBI" id="CHEBI:83900"/>
    </ligand>
</feature>
<dbReference type="RefSeq" id="WP_204717286.1">
    <property type="nucleotide sequence ID" value="NZ_JAFFGU010000001.1"/>
</dbReference>
<dbReference type="InterPro" id="IPR036615">
    <property type="entry name" value="Mur_ligase_C_dom_sf"/>
</dbReference>
<comment type="similarity">
    <text evidence="1 7">Belongs to the MurCDEF family. MurE subfamily.</text>
</comment>
<comment type="function">
    <text evidence="7">Catalyzes the addition of an amino acid to the nucleotide precursor UDP-N-acetylmuramoyl-L-alanyl-D-glutamate (UMAG) in the biosynthesis of bacterial cell-wall peptidoglycan.</text>
</comment>
<dbReference type="InterPro" id="IPR005761">
    <property type="entry name" value="UDP-N-AcMur-Glu-dNH2Pim_ligase"/>
</dbReference>
<evidence type="ECO:0000259" key="11">
    <source>
        <dbReference type="Pfam" id="PF08245"/>
    </source>
</evidence>
<comment type="pathway">
    <text evidence="7 8">Cell wall biogenesis; peptidoglycan biosynthesis.</text>
</comment>
<dbReference type="PANTHER" id="PTHR23135:SF4">
    <property type="entry name" value="UDP-N-ACETYLMURAMOYL-L-ALANYL-D-GLUTAMATE--2,6-DIAMINOPIMELATE LIGASE MURE HOMOLOG, CHLOROPLASTIC"/>
    <property type="match status" value="1"/>
</dbReference>
<dbReference type="InterPro" id="IPR013221">
    <property type="entry name" value="Mur_ligase_cen"/>
</dbReference>
<dbReference type="GO" id="GO:0005524">
    <property type="term" value="F:ATP binding"/>
    <property type="evidence" value="ECO:0007669"/>
    <property type="project" value="UniProtKB-UniRule"/>
</dbReference>
<evidence type="ECO:0000256" key="2">
    <source>
        <dbReference type="ARBA" id="ARBA00022618"/>
    </source>
</evidence>
<evidence type="ECO:0000259" key="10">
    <source>
        <dbReference type="Pfam" id="PF02875"/>
    </source>
</evidence>
<dbReference type="InterPro" id="IPR004101">
    <property type="entry name" value="Mur_ligase_C"/>
</dbReference>
<dbReference type="InterPro" id="IPR036565">
    <property type="entry name" value="Mur-like_cat_sf"/>
</dbReference>
<keyword evidence="3 7" id="KW-0133">Cell shape</keyword>
<accession>A0AAW4G029</accession>
<feature type="domain" description="Mur ligase N-terminal catalytic" evidence="9">
    <location>
        <begin position="43"/>
        <end position="85"/>
    </location>
</feature>
<dbReference type="Gene3D" id="3.40.1190.10">
    <property type="entry name" value="Mur-like, catalytic domain"/>
    <property type="match status" value="1"/>
</dbReference>
<evidence type="ECO:0000256" key="1">
    <source>
        <dbReference type="ARBA" id="ARBA00005898"/>
    </source>
</evidence>
<dbReference type="GO" id="GO:0051301">
    <property type="term" value="P:cell division"/>
    <property type="evidence" value="ECO:0007669"/>
    <property type="project" value="UniProtKB-KW"/>
</dbReference>
<dbReference type="EMBL" id="JAFFGU010000001">
    <property type="protein sequence ID" value="MBM7276618.1"/>
    <property type="molecule type" value="Genomic_DNA"/>
</dbReference>
<gene>
    <name evidence="7" type="primary">murE</name>
    <name evidence="12" type="ORF">JTZ10_02505</name>
</gene>
<comment type="subcellular location">
    <subcellularLocation>
        <location evidence="7 8">Cytoplasm</location>
    </subcellularLocation>
</comment>
<dbReference type="SUPFAM" id="SSF53244">
    <property type="entry name" value="MurD-like peptide ligases, peptide-binding domain"/>
    <property type="match status" value="1"/>
</dbReference>
<dbReference type="NCBIfam" id="TIGR01085">
    <property type="entry name" value="murE"/>
    <property type="match status" value="1"/>
</dbReference>